<evidence type="ECO:0000256" key="9">
    <source>
        <dbReference type="SAM" id="Phobius"/>
    </source>
</evidence>
<sequence>MSEFLSTPLPNIPKSDLPKVVIVGAGFGGLKLAMNLMNKKFQVILLDKHNYHQFQPLFYQVATAGLEPSAISFPLRKIFHGSKNVTFRMTRVNHFDPNIKRIYTDMGYIDYTYLVMAMGADTNYFGSKSIEESASPMKTVSEALYIRNKIISNYERAINIEKAEDRKSLMNMVIVGGGPTGVELAGAMADLRNTVLPKDYPELNFHNMKIVLIEAGPELLGAMSKESKESALKYLQDLGVEVMLNTMVKNYDGNEVLLADNEPIQTQTLLWAAGIKPNRIGGLEDANYAPNGRLYVDDFSEVKGCPDVYALGDISLMTQEAYPKGHPQVAQVAIQQAVCLAHNLHNMEEGKEKRVFNYKDLGSMATVGRKLAVVDLPFIKFQGILAWFTWLFVHLMAILGVKNKVFIFLDWSWNYLSFDPSLRLLIKPKAVRASERKELTEER</sequence>
<dbReference type="OrthoDB" id="9781621at2"/>
<keyword evidence="13" id="KW-1185">Reference proteome</keyword>
<comment type="catalytic activity">
    <reaction evidence="8">
        <text>a quinone + NADH + H(+) = a quinol + NAD(+)</text>
        <dbReference type="Rhea" id="RHEA:46160"/>
        <dbReference type="ChEBI" id="CHEBI:15378"/>
        <dbReference type="ChEBI" id="CHEBI:24646"/>
        <dbReference type="ChEBI" id="CHEBI:57540"/>
        <dbReference type="ChEBI" id="CHEBI:57945"/>
        <dbReference type="ChEBI" id="CHEBI:132124"/>
        <dbReference type="EC" id="1.6.5.9"/>
    </reaction>
</comment>
<dbReference type="InterPro" id="IPR054585">
    <property type="entry name" value="NDH2-like_C"/>
</dbReference>
<dbReference type="GO" id="GO:0050136">
    <property type="term" value="F:NADH dehydrogenase (quinone) (non-electrogenic) activity"/>
    <property type="evidence" value="ECO:0007669"/>
    <property type="project" value="UniProtKB-EC"/>
</dbReference>
<keyword evidence="9" id="KW-0472">Membrane</keyword>
<keyword evidence="7" id="KW-0520">NAD</keyword>
<evidence type="ECO:0000256" key="4">
    <source>
        <dbReference type="ARBA" id="ARBA00022827"/>
    </source>
</evidence>
<feature type="domain" description="External alternative NADH-ubiquinone oxidoreductase-like C-terminal" evidence="11">
    <location>
        <begin position="361"/>
        <end position="416"/>
    </location>
</feature>
<keyword evidence="6" id="KW-0560">Oxidoreductase</keyword>
<dbReference type="PRINTS" id="PR00411">
    <property type="entry name" value="PNDRDTASEI"/>
</dbReference>
<keyword evidence="3" id="KW-0285">Flavoprotein</keyword>
<keyword evidence="9" id="KW-0812">Transmembrane</keyword>
<evidence type="ECO:0000256" key="6">
    <source>
        <dbReference type="ARBA" id="ARBA00023002"/>
    </source>
</evidence>
<proteinExistence type="inferred from homology"/>
<evidence type="ECO:0000256" key="7">
    <source>
        <dbReference type="ARBA" id="ARBA00023027"/>
    </source>
</evidence>
<dbReference type="PANTHER" id="PTHR43706:SF47">
    <property type="entry name" value="EXTERNAL NADH-UBIQUINONE OXIDOREDUCTASE 1, MITOCHONDRIAL-RELATED"/>
    <property type="match status" value="1"/>
</dbReference>
<evidence type="ECO:0000259" key="10">
    <source>
        <dbReference type="Pfam" id="PF07992"/>
    </source>
</evidence>
<dbReference type="EMBL" id="FOKK01000001">
    <property type="protein sequence ID" value="SFA80427.1"/>
    <property type="molecule type" value="Genomic_DNA"/>
</dbReference>
<evidence type="ECO:0000256" key="5">
    <source>
        <dbReference type="ARBA" id="ARBA00022946"/>
    </source>
</evidence>
<dbReference type="PANTHER" id="PTHR43706">
    <property type="entry name" value="NADH DEHYDROGENASE"/>
    <property type="match status" value="1"/>
</dbReference>
<dbReference type="Proteomes" id="UP000198790">
    <property type="component" value="Unassembled WGS sequence"/>
</dbReference>
<name>A0A1I0VWG0_9BACT</name>
<feature type="transmembrane region" description="Helical" evidence="9">
    <location>
        <begin position="384"/>
        <end position="401"/>
    </location>
</feature>
<protein>
    <recommendedName>
        <fullName evidence="2">NADH:ubiquinone reductase (non-electrogenic)</fullName>
        <ecNumber evidence="2">1.6.5.9</ecNumber>
    </recommendedName>
</protein>
<organism evidence="12 13">
    <name type="scientific">Algoriphagus aquimarinus</name>
    <dbReference type="NCBI Taxonomy" id="237018"/>
    <lineage>
        <taxon>Bacteria</taxon>
        <taxon>Pseudomonadati</taxon>
        <taxon>Bacteroidota</taxon>
        <taxon>Cytophagia</taxon>
        <taxon>Cytophagales</taxon>
        <taxon>Cyclobacteriaceae</taxon>
        <taxon>Algoriphagus</taxon>
    </lineage>
</organism>
<dbReference type="PRINTS" id="PR00368">
    <property type="entry name" value="FADPNR"/>
</dbReference>
<dbReference type="RefSeq" id="WP_092894493.1">
    <property type="nucleotide sequence ID" value="NZ_CAXBKE010000002.1"/>
</dbReference>
<evidence type="ECO:0000256" key="8">
    <source>
        <dbReference type="ARBA" id="ARBA00047599"/>
    </source>
</evidence>
<reference evidence="12 13" key="1">
    <citation type="submission" date="2016-10" db="EMBL/GenBank/DDBJ databases">
        <authorList>
            <person name="de Groot N.N."/>
        </authorList>
    </citation>
    <scope>NUCLEOTIDE SEQUENCE [LARGE SCALE GENOMIC DNA]</scope>
    <source>
        <strain evidence="12 13">DSM 23399</strain>
    </source>
</reference>
<gene>
    <name evidence="12" type="ORF">SAMN04489723_101405</name>
</gene>
<dbReference type="STRING" id="237018.SAMN04489723_101405"/>
<accession>A0A1I0VWG0</accession>
<evidence type="ECO:0000259" key="11">
    <source>
        <dbReference type="Pfam" id="PF22366"/>
    </source>
</evidence>
<dbReference type="Pfam" id="PF07992">
    <property type="entry name" value="Pyr_redox_2"/>
    <property type="match status" value="1"/>
</dbReference>
<dbReference type="InterPro" id="IPR045024">
    <property type="entry name" value="NDH-2"/>
</dbReference>
<dbReference type="Gene3D" id="3.50.50.100">
    <property type="match status" value="1"/>
</dbReference>
<keyword evidence="4" id="KW-0274">FAD</keyword>
<feature type="domain" description="FAD/NAD(P)-binding" evidence="10">
    <location>
        <begin position="19"/>
        <end position="337"/>
    </location>
</feature>
<evidence type="ECO:0000256" key="2">
    <source>
        <dbReference type="ARBA" id="ARBA00012637"/>
    </source>
</evidence>
<dbReference type="Pfam" id="PF22366">
    <property type="entry name" value="NDH2_C"/>
    <property type="match status" value="1"/>
</dbReference>
<dbReference type="InterPro" id="IPR023753">
    <property type="entry name" value="FAD/NAD-binding_dom"/>
</dbReference>
<dbReference type="EC" id="1.6.5.9" evidence="2"/>
<evidence type="ECO:0000313" key="13">
    <source>
        <dbReference type="Proteomes" id="UP000198790"/>
    </source>
</evidence>
<evidence type="ECO:0000313" key="12">
    <source>
        <dbReference type="EMBL" id="SFA80427.1"/>
    </source>
</evidence>
<comment type="similarity">
    <text evidence="1">Belongs to the NADH dehydrogenase family.</text>
</comment>
<keyword evidence="9" id="KW-1133">Transmembrane helix</keyword>
<dbReference type="SUPFAM" id="SSF51905">
    <property type="entry name" value="FAD/NAD(P)-binding domain"/>
    <property type="match status" value="1"/>
</dbReference>
<dbReference type="InterPro" id="IPR036188">
    <property type="entry name" value="FAD/NAD-bd_sf"/>
</dbReference>
<evidence type="ECO:0000256" key="3">
    <source>
        <dbReference type="ARBA" id="ARBA00022630"/>
    </source>
</evidence>
<dbReference type="AlphaFoldDB" id="A0A1I0VWG0"/>
<keyword evidence="5" id="KW-0809">Transit peptide</keyword>
<evidence type="ECO:0000256" key="1">
    <source>
        <dbReference type="ARBA" id="ARBA00005272"/>
    </source>
</evidence>